<organism evidence="1">
    <name type="scientific">Moorena producens (strain JHB)</name>
    <dbReference type="NCBI Taxonomy" id="1454205"/>
    <lineage>
        <taxon>Bacteria</taxon>
        <taxon>Bacillati</taxon>
        <taxon>Cyanobacteriota</taxon>
        <taxon>Cyanophyceae</taxon>
        <taxon>Coleofasciculales</taxon>
        <taxon>Coleofasciculaceae</taxon>
        <taxon>Moorena</taxon>
    </lineage>
</organism>
<dbReference type="EMBL" id="CP017708">
    <property type="protein sequence ID" value="WAN70052.1"/>
    <property type="molecule type" value="Genomic_DNA"/>
</dbReference>
<proteinExistence type="predicted"/>
<protein>
    <submittedName>
        <fullName evidence="1">Uncharacterized protein</fullName>
    </submittedName>
</protein>
<gene>
    <name evidence="1" type="ORF">BJP36_38975</name>
</gene>
<dbReference type="AlphaFoldDB" id="A0A9Q9SUV3"/>
<accession>A0A9Q9SUV3</accession>
<sequence>MQTKGNRDIKSCLLPLASCLLPLAFPKREYFQNSKGNTIKKQPHQNNQH</sequence>
<reference evidence="1" key="1">
    <citation type="journal article" date="2017" name="Proc. Natl. Acad. Sci. U.S.A.">
        <title>Comparative genomics uncovers the prolific and distinctive metabolic potential of the cyanobacterial genus Moorea.</title>
        <authorList>
            <person name="Leao T."/>
            <person name="Castelao G."/>
            <person name="Korobeynikov A."/>
            <person name="Monroe E.A."/>
            <person name="Podell S."/>
            <person name="Glukhov E."/>
            <person name="Allen E.E."/>
            <person name="Gerwick W.H."/>
            <person name="Gerwick L."/>
        </authorList>
    </citation>
    <scope>NUCLEOTIDE SEQUENCE</scope>
    <source>
        <strain evidence="1">JHB</strain>
    </source>
</reference>
<dbReference type="Proteomes" id="UP000176944">
    <property type="component" value="Chromosome"/>
</dbReference>
<name>A0A9Q9SUV3_MOOP1</name>
<evidence type="ECO:0000313" key="1">
    <source>
        <dbReference type="EMBL" id="WAN70052.1"/>
    </source>
</evidence>
<reference evidence="1" key="2">
    <citation type="submission" date="2022-10" db="EMBL/GenBank/DDBJ databases">
        <authorList>
            <person name="Ngo T.-E."/>
        </authorList>
    </citation>
    <scope>NUCLEOTIDE SEQUENCE</scope>
    <source>
        <strain evidence="1">JHB</strain>
    </source>
</reference>